<dbReference type="EMBL" id="CP043727">
    <property type="protein sequence ID" value="QHB34754.1"/>
    <property type="molecule type" value="Genomic_DNA"/>
</dbReference>
<dbReference type="GO" id="GO:0004519">
    <property type="term" value="F:endonuclease activity"/>
    <property type="evidence" value="ECO:0007669"/>
    <property type="project" value="UniProtKB-KW"/>
</dbReference>
<dbReference type="InterPro" id="IPR002711">
    <property type="entry name" value="HNH"/>
</dbReference>
<dbReference type="AlphaFoldDB" id="A0A857F6Z6"/>
<protein>
    <recommendedName>
        <fullName evidence="4">Putative HNH nuclease YajD</fullName>
    </recommendedName>
</protein>
<sequence>MPPRIKKPCRHSGCAALTIDATGYCDKHKPEHASDGWKRHKPGQSRHERGYGRPWDLIRPRILMRDGYLCQEHRRNGIGKAATHVDHIVAKAHGRTDDDDNLESLCASCHWKKTATERIK</sequence>
<dbReference type="GO" id="GO:0016787">
    <property type="term" value="F:hydrolase activity"/>
    <property type="evidence" value="ECO:0007669"/>
    <property type="project" value="UniProtKB-KW"/>
</dbReference>
<dbReference type="Pfam" id="PF01844">
    <property type="entry name" value="HNH"/>
    <property type="match status" value="1"/>
</dbReference>
<comment type="similarity">
    <text evidence="3">Belongs to the HNH nuclease family.</text>
</comment>
<keyword evidence="7" id="KW-0255">Endonuclease</keyword>
<evidence type="ECO:0000256" key="1">
    <source>
        <dbReference type="ARBA" id="ARBA00022722"/>
    </source>
</evidence>
<evidence type="ECO:0000256" key="4">
    <source>
        <dbReference type="ARBA" id="ARBA00040194"/>
    </source>
</evidence>
<feature type="region of interest" description="Disordered" evidence="5">
    <location>
        <begin position="29"/>
        <end position="52"/>
    </location>
</feature>
<dbReference type="RefSeq" id="WP_159680855.1">
    <property type="nucleotide sequence ID" value="NZ_CP043727.1"/>
</dbReference>
<dbReference type="GO" id="GO:0008270">
    <property type="term" value="F:zinc ion binding"/>
    <property type="evidence" value="ECO:0007669"/>
    <property type="project" value="InterPro"/>
</dbReference>
<dbReference type="GO" id="GO:0003676">
    <property type="term" value="F:nucleic acid binding"/>
    <property type="evidence" value="ECO:0007669"/>
    <property type="project" value="InterPro"/>
</dbReference>
<evidence type="ECO:0000256" key="2">
    <source>
        <dbReference type="ARBA" id="ARBA00022801"/>
    </source>
</evidence>
<evidence type="ECO:0000256" key="5">
    <source>
        <dbReference type="SAM" id="MobiDB-lite"/>
    </source>
</evidence>
<evidence type="ECO:0000313" key="7">
    <source>
        <dbReference type="EMBL" id="QHB34754.1"/>
    </source>
</evidence>
<dbReference type="Gene3D" id="1.10.30.50">
    <property type="match status" value="1"/>
</dbReference>
<dbReference type="Proteomes" id="UP000464402">
    <property type="component" value="Chromosome"/>
</dbReference>
<name>A0A857F6Z6_9GAMM</name>
<evidence type="ECO:0000256" key="3">
    <source>
        <dbReference type="ARBA" id="ARBA00038412"/>
    </source>
</evidence>
<dbReference type="CDD" id="cd00085">
    <property type="entry name" value="HNHc"/>
    <property type="match status" value="1"/>
</dbReference>
<keyword evidence="8" id="KW-1185">Reference proteome</keyword>
<organism evidence="7 8">
    <name type="scientific">Yersinia canariae</name>
    <dbReference type="NCBI Taxonomy" id="2607663"/>
    <lineage>
        <taxon>Bacteria</taxon>
        <taxon>Pseudomonadati</taxon>
        <taxon>Pseudomonadota</taxon>
        <taxon>Gammaproteobacteria</taxon>
        <taxon>Enterobacterales</taxon>
        <taxon>Yersiniaceae</taxon>
        <taxon>Yersinia</taxon>
    </lineage>
</organism>
<reference evidence="8" key="1">
    <citation type="submission" date="2019-09" db="EMBL/GenBank/DDBJ databases">
        <title>Yersinia canariae sp. nov., isolated from a human yersiniosis case.</title>
        <authorList>
            <person name="Nguyen S.V."/>
            <person name="Greig D."/>
            <person name="Hurley D."/>
            <person name="Cao Y."/>
            <person name="McCabe E."/>
            <person name="Mitchell M."/>
            <person name="Jenkins C."/>
            <person name="Fanning S."/>
        </authorList>
    </citation>
    <scope>NUCLEOTIDE SEQUENCE [LARGE SCALE GENOMIC DNA]</scope>
    <source>
        <strain evidence="8">NCTC 14382</strain>
    </source>
</reference>
<proteinExistence type="inferred from homology"/>
<dbReference type="PANTHER" id="PTHR41286">
    <property type="entry name" value="HNH NUCLEASE YAJD-RELATED"/>
    <property type="match status" value="1"/>
</dbReference>
<dbReference type="SMART" id="SM00507">
    <property type="entry name" value="HNHc"/>
    <property type="match status" value="1"/>
</dbReference>
<dbReference type="GO" id="GO:0005829">
    <property type="term" value="C:cytosol"/>
    <property type="evidence" value="ECO:0007669"/>
    <property type="project" value="TreeGrafter"/>
</dbReference>
<accession>A0A857F6Z6</accession>
<keyword evidence="1" id="KW-0540">Nuclease</keyword>
<evidence type="ECO:0000313" key="8">
    <source>
        <dbReference type="Proteomes" id="UP000464402"/>
    </source>
</evidence>
<dbReference type="PANTHER" id="PTHR41286:SF1">
    <property type="entry name" value="HNH NUCLEASE YAJD-RELATED"/>
    <property type="match status" value="1"/>
</dbReference>
<evidence type="ECO:0000259" key="6">
    <source>
        <dbReference type="SMART" id="SM00507"/>
    </source>
</evidence>
<gene>
    <name evidence="7" type="ORF">F0T03_12670</name>
</gene>
<keyword evidence="2" id="KW-0378">Hydrolase</keyword>
<feature type="domain" description="HNH nuclease" evidence="6">
    <location>
        <begin position="57"/>
        <end position="111"/>
    </location>
</feature>
<dbReference type="KEGG" id="yca:F0T03_12670"/>
<dbReference type="InterPro" id="IPR003615">
    <property type="entry name" value="HNH_nuc"/>
</dbReference>